<feature type="transmembrane region" description="Helical" evidence="7">
    <location>
        <begin position="446"/>
        <end position="464"/>
    </location>
</feature>
<dbReference type="Proteomes" id="UP000546464">
    <property type="component" value="Unassembled WGS sequence"/>
</dbReference>
<feature type="transmembrane region" description="Helical" evidence="7">
    <location>
        <begin position="476"/>
        <end position="492"/>
    </location>
</feature>
<dbReference type="EMBL" id="JACHVB010000014">
    <property type="protein sequence ID" value="MBC2593614.1"/>
    <property type="molecule type" value="Genomic_DNA"/>
</dbReference>
<feature type="transmembrane region" description="Helical" evidence="7">
    <location>
        <begin position="54"/>
        <end position="72"/>
    </location>
</feature>
<evidence type="ECO:0000256" key="3">
    <source>
        <dbReference type="ARBA" id="ARBA00022475"/>
    </source>
</evidence>
<keyword evidence="3" id="KW-1003">Cell membrane</keyword>
<evidence type="ECO:0000256" key="7">
    <source>
        <dbReference type="SAM" id="Phobius"/>
    </source>
</evidence>
<reference evidence="8 9" key="1">
    <citation type="submission" date="2020-07" db="EMBL/GenBank/DDBJ databases">
        <authorList>
            <person name="Feng X."/>
        </authorList>
    </citation>
    <scope>NUCLEOTIDE SEQUENCE [LARGE SCALE GENOMIC DNA]</scope>
    <source>
        <strain evidence="8 9">JCM31066</strain>
    </source>
</reference>
<evidence type="ECO:0000256" key="4">
    <source>
        <dbReference type="ARBA" id="ARBA00022692"/>
    </source>
</evidence>
<dbReference type="PANTHER" id="PTHR30509">
    <property type="entry name" value="P-HYDROXYBENZOIC ACID EFFLUX PUMP SUBUNIT-RELATED"/>
    <property type="match status" value="1"/>
</dbReference>
<comment type="caution">
    <text evidence="8">The sequence shown here is derived from an EMBL/GenBank/DDBJ whole genome shotgun (WGS) entry which is preliminary data.</text>
</comment>
<evidence type="ECO:0000313" key="9">
    <source>
        <dbReference type="Proteomes" id="UP000546464"/>
    </source>
</evidence>
<keyword evidence="4 7" id="KW-0812">Transmembrane</keyword>
<dbReference type="GO" id="GO:0022857">
    <property type="term" value="F:transmembrane transporter activity"/>
    <property type="evidence" value="ECO:0007669"/>
    <property type="project" value="InterPro"/>
</dbReference>
<dbReference type="AlphaFoldDB" id="A0A842HDJ6"/>
<protein>
    <submittedName>
        <fullName evidence="8">FUSC family protein</fullName>
    </submittedName>
</protein>
<evidence type="ECO:0000256" key="6">
    <source>
        <dbReference type="ARBA" id="ARBA00023136"/>
    </source>
</evidence>
<feature type="transmembrane region" description="Helical" evidence="7">
    <location>
        <begin position="103"/>
        <end position="118"/>
    </location>
</feature>
<keyword evidence="5 7" id="KW-1133">Transmembrane helix</keyword>
<sequence length="755" mass="84111">MAVLESIAASTGAVTGRWHWPKLNKLRWLTAFKASLASVIAIGIAMGLGWENPYWAGISVLVATLPYIGASLEKGIMRLIGTLFAGAVSYLICGAFPQNQFGYAAMLFGILVFTGYMGTGKFYPYAFFLSGITLSIINAQVFNNLDQLWPVVFFRVSEISLGVIVALTVNSLLWPQSASREMGRQMSTTLKDCIRLFDHSTASYSGYGEKLPDSGKLSEKLSGDFPKLRALLPQAMLDSSRFSNHRTSIQGALQFMESTFVSVVTTLHSTQGDFPRHYQENLSTELRAYTDALRAELCALANFFASPAPLPPAVAPDAHAALQTHLEALRASDTPLRYELSDTTAFMAYYANLAEIERVVMLLRKAAVAILQPGRERREVKERVRRNQARWRPDPMRLKHGIKVGVAVLGTLYLWQWTQCPGGVPGVITASILIQKTVVASNQKSMLRLGGCLLGGTAAAFFLLTVTPHLETFEELAPVLFLCFMVFTLINYGPARYSYAGFQAFLAFLLMTSVSNKQDISLEPGIERLLGILLGFMVCAIVLRLIWPVIPEHQLRSTLKTFFKDCRNYLDLYTPQVLRGEAPIAVVGSLETRLVDLPGACQEWVSQIGLHKSDEPQRGKYRQLSLCLQGFRFRLQALERAIRRPMAPVLAERMAPTLIELNQRLQETLDEFERTFENGQASTTYPDLDTPVSQLTHELTAMLRKEHLNRSIAAGDVAVFLALVRRYTDLTTEARNCREMIKALDLSIMERSPFF</sequence>
<gene>
    <name evidence="8" type="ORF">H5P28_04995</name>
</gene>
<feature type="transmembrane region" description="Helical" evidence="7">
    <location>
        <begin position="125"/>
        <end position="142"/>
    </location>
</feature>
<dbReference type="PANTHER" id="PTHR30509:SF9">
    <property type="entry name" value="MULTIDRUG RESISTANCE PROTEIN MDTO"/>
    <property type="match status" value="1"/>
</dbReference>
<proteinExistence type="predicted"/>
<dbReference type="GO" id="GO:0005886">
    <property type="term" value="C:plasma membrane"/>
    <property type="evidence" value="ECO:0007669"/>
    <property type="project" value="UniProtKB-SubCell"/>
</dbReference>
<feature type="transmembrane region" description="Helical" evidence="7">
    <location>
        <begin position="148"/>
        <end position="174"/>
    </location>
</feature>
<dbReference type="RefSeq" id="WP_185674619.1">
    <property type="nucleotide sequence ID" value="NZ_JACHVB010000014.1"/>
</dbReference>
<feature type="transmembrane region" description="Helical" evidence="7">
    <location>
        <begin position="26"/>
        <end position="48"/>
    </location>
</feature>
<keyword evidence="2" id="KW-0813">Transport</keyword>
<accession>A0A842HDJ6</accession>
<dbReference type="Pfam" id="PF04632">
    <property type="entry name" value="FUSC"/>
    <property type="match status" value="1"/>
</dbReference>
<feature type="transmembrane region" description="Helical" evidence="7">
    <location>
        <begin position="79"/>
        <end position="97"/>
    </location>
</feature>
<comment type="subcellular location">
    <subcellularLocation>
        <location evidence="1">Cell membrane</location>
        <topology evidence="1">Multi-pass membrane protein</topology>
    </subcellularLocation>
</comment>
<feature type="transmembrane region" description="Helical" evidence="7">
    <location>
        <begin position="528"/>
        <end position="547"/>
    </location>
</feature>
<evidence type="ECO:0000313" key="8">
    <source>
        <dbReference type="EMBL" id="MBC2593614.1"/>
    </source>
</evidence>
<evidence type="ECO:0000256" key="2">
    <source>
        <dbReference type="ARBA" id="ARBA00022448"/>
    </source>
</evidence>
<organism evidence="8 9">
    <name type="scientific">Ruficoccus amylovorans</name>
    <dbReference type="NCBI Taxonomy" id="1804625"/>
    <lineage>
        <taxon>Bacteria</taxon>
        <taxon>Pseudomonadati</taxon>
        <taxon>Verrucomicrobiota</taxon>
        <taxon>Opitutia</taxon>
        <taxon>Puniceicoccales</taxon>
        <taxon>Cerasicoccaceae</taxon>
        <taxon>Ruficoccus</taxon>
    </lineage>
</organism>
<keyword evidence="9" id="KW-1185">Reference proteome</keyword>
<dbReference type="InterPro" id="IPR006726">
    <property type="entry name" value="PHBA_efflux_AaeB/fusaric-R"/>
</dbReference>
<keyword evidence="6 7" id="KW-0472">Membrane</keyword>
<name>A0A842HDJ6_9BACT</name>
<evidence type="ECO:0000256" key="1">
    <source>
        <dbReference type="ARBA" id="ARBA00004651"/>
    </source>
</evidence>
<evidence type="ECO:0000256" key="5">
    <source>
        <dbReference type="ARBA" id="ARBA00022989"/>
    </source>
</evidence>